<dbReference type="PANTHER" id="PTHR34478:SF2">
    <property type="entry name" value="MEMBRANE PROTEIN"/>
    <property type="match status" value="1"/>
</dbReference>
<dbReference type="InterPro" id="IPR023353">
    <property type="entry name" value="LemA-like_dom_sf"/>
</dbReference>
<evidence type="ECO:0000313" key="7">
    <source>
        <dbReference type="Proteomes" id="UP001267426"/>
    </source>
</evidence>
<dbReference type="Gene3D" id="1.20.1440.20">
    <property type="entry name" value="LemA-like domain"/>
    <property type="match status" value="1"/>
</dbReference>
<evidence type="ECO:0000313" key="6">
    <source>
        <dbReference type="EMBL" id="MDT0631825.1"/>
    </source>
</evidence>
<evidence type="ECO:0000256" key="4">
    <source>
        <dbReference type="ARBA" id="ARBA00022989"/>
    </source>
</evidence>
<evidence type="ECO:0000256" key="5">
    <source>
        <dbReference type="ARBA" id="ARBA00023136"/>
    </source>
</evidence>
<dbReference type="PANTHER" id="PTHR34478">
    <property type="entry name" value="PROTEIN LEMA"/>
    <property type="match status" value="1"/>
</dbReference>
<name>A0ABU3BRA5_9BACT</name>
<dbReference type="PROSITE" id="PS51257">
    <property type="entry name" value="PROKAR_LIPOPROTEIN"/>
    <property type="match status" value="1"/>
</dbReference>
<dbReference type="InterPro" id="IPR007156">
    <property type="entry name" value="MamQ_LemA"/>
</dbReference>
<keyword evidence="5" id="KW-0472">Membrane</keyword>
<gene>
    <name evidence="6" type="ORF">RM540_08725</name>
</gene>
<dbReference type="Proteomes" id="UP001267426">
    <property type="component" value="Unassembled WGS sequence"/>
</dbReference>
<sequence>MRSTGAIALLVVVLLVGFAGCAGCGTYNSLVQEDEQVAGAWADVEAAYQSRADLVPNLVNTVQGQADFESETLQDVIEARSRATSIQVSPDDLDDPAALARYQEAQTALGASLGRLLAVSEAYPQLQANEGFLRLQSQLEGIENRIRTERIDYNQAVADLNGRVRSFPSNLVAGIAGVDRRTPFEATEGAERPPEVQF</sequence>
<comment type="similarity">
    <text evidence="2">Belongs to the LemA family.</text>
</comment>
<proteinExistence type="inferred from homology"/>
<evidence type="ECO:0000256" key="3">
    <source>
        <dbReference type="ARBA" id="ARBA00022692"/>
    </source>
</evidence>
<dbReference type="SUPFAM" id="SSF140478">
    <property type="entry name" value="LemA-like"/>
    <property type="match status" value="1"/>
</dbReference>
<keyword evidence="7" id="KW-1185">Reference proteome</keyword>
<evidence type="ECO:0000256" key="2">
    <source>
        <dbReference type="ARBA" id="ARBA00008854"/>
    </source>
</evidence>
<dbReference type="Pfam" id="PF04011">
    <property type="entry name" value="LemA"/>
    <property type="match status" value="1"/>
</dbReference>
<dbReference type="RefSeq" id="WP_311663172.1">
    <property type="nucleotide sequence ID" value="NZ_JAVRHT010000017.1"/>
</dbReference>
<keyword evidence="3" id="KW-0812">Transmembrane</keyword>
<evidence type="ECO:0000256" key="1">
    <source>
        <dbReference type="ARBA" id="ARBA00004167"/>
    </source>
</evidence>
<protein>
    <submittedName>
        <fullName evidence="6">LemA family protein</fullName>
    </submittedName>
</protein>
<dbReference type="EMBL" id="JAVRHT010000017">
    <property type="protein sequence ID" value="MDT0631825.1"/>
    <property type="molecule type" value="Genomic_DNA"/>
</dbReference>
<comment type="subcellular location">
    <subcellularLocation>
        <location evidence="1">Membrane</location>
        <topology evidence="1">Single-pass membrane protein</topology>
    </subcellularLocation>
</comment>
<accession>A0ABU3BRA5</accession>
<keyword evidence="4" id="KW-1133">Transmembrane helix</keyword>
<organism evidence="6 7">
    <name type="scientific">Rubrivirga litoralis</name>
    <dbReference type="NCBI Taxonomy" id="3075598"/>
    <lineage>
        <taxon>Bacteria</taxon>
        <taxon>Pseudomonadati</taxon>
        <taxon>Rhodothermota</taxon>
        <taxon>Rhodothermia</taxon>
        <taxon>Rhodothermales</taxon>
        <taxon>Rubricoccaceae</taxon>
        <taxon>Rubrivirga</taxon>
    </lineage>
</organism>
<comment type="caution">
    <text evidence="6">The sequence shown here is derived from an EMBL/GenBank/DDBJ whole genome shotgun (WGS) entry which is preliminary data.</text>
</comment>
<reference evidence="6 7" key="1">
    <citation type="submission" date="2023-09" db="EMBL/GenBank/DDBJ databases">
        <authorList>
            <person name="Rey-Velasco X."/>
        </authorList>
    </citation>
    <scope>NUCLEOTIDE SEQUENCE [LARGE SCALE GENOMIC DNA]</scope>
    <source>
        <strain evidence="6 7">F394</strain>
    </source>
</reference>